<evidence type="ECO:0000313" key="2">
    <source>
        <dbReference type="Proteomes" id="UP001217776"/>
    </source>
</evidence>
<organism evidence="1 2">
    <name type="scientific">Bacteroides thetaiotaomicron</name>
    <dbReference type="NCBI Taxonomy" id="818"/>
    <lineage>
        <taxon>Bacteria</taxon>
        <taxon>Pseudomonadati</taxon>
        <taxon>Bacteroidota</taxon>
        <taxon>Bacteroidia</taxon>
        <taxon>Bacteroidales</taxon>
        <taxon>Bacteroidaceae</taxon>
        <taxon>Bacteroides</taxon>
    </lineage>
</organism>
<dbReference type="RefSeq" id="WP_195601236.1">
    <property type="nucleotide sequence ID" value="NZ_CP103075.1"/>
</dbReference>
<evidence type="ECO:0000313" key="1">
    <source>
        <dbReference type="EMBL" id="MDC2237122.1"/>
    </source>
</evidence>
<sequence>MKTRKSILALLILLIVTGCSKEILEVVPQAESSEEKSYCVQDVNSAVVNPHATTYYELIKTAILATNSNLPQTRGGSTDSISDNPFVEKLENLDILDENGDSISFFSMNEEEQAAFLDDWATLEANDMSEKLSIEPELETYIQEQNEIVEQTIQEEAIRTRSGGMKIVDKERFFKKIEERMRKMYLETEEQQANLPSTRITVSTEDRISTDILKSSLQHYARRGDFIVALPKHNTPWIFLNIGDTQFKVGHAAIINKNVTTSWANNATFTWGTQLHGGVKNETLDYWSVRSYIMGIQKVTWKWKWRGFKSRLYKTVTPVSNPAALAEKAGQYAGREYVKWYEFPTAKWAAPSRFTCTTLVWYCAKKVYGVNVSSWWATMVSPSGLYLDSSTYVRKEVK</sequence>
<proteinExistence type="predicted"/>
<accession>A0AAP3WH15</accession>
<dbReference type="EMBL" id="JAQNVG010000025">
    <property type="protein sequence ID" value="MDC2237122.1"/>
    <property type="molecule type" value="Genomic_DNA"/>
</dbReference>
<dbReference type="Proteomes" id="UP001217776">
    <property type="component" value="Unassembled WGS sequence"/>
</dbReference>
<dbReference type="SUPFAM" id="SSF54001">
    <property type="entry name" value="Cysteine proteinases"/>
    <property type="match status" value="1"/>
</dbReference>
<gene>
    <name evidence="1" type="ORF">PO127_15370</name>
</gene>
<reference evidence="1" key="1">
    <citation type="submission" date="2022-10" db="EMBL/GenBank/DDBJ databases">
        <title>Human gut microbiome strain richness.</title>
        <authorList>
            <person name="Chen-Liaw A."/>
        </authorList>
    </citation>
    <scope>NUCLEOTIDE SEQUENCE</scope>
    <source>
        <strain evidence="1">1001283st1_A3_1001283B150304_161114</strain>
    </source>
</reference>
<comment type="caution">
    <text evidence="1">The sequence shown here is derived from an EMBL/GenBank/DDBJ whole genome shotgun (WGS) entry which is preliminary data.</text>
</comment>
<name>A0AAP3WH15_BACT4</name>
<protein>
    <submittedName>
        <fullName evidence="1">Uncharacterized protein</fullName>
    </submittedName>
</protein>
<dbReference type="AlphaFoldDB" id="A0AAP3WH15"/>
<dbReference type="InterPro" id="IPR038765">
    <property type="entry name" value="Papain-like_cys_pep_sf"/>
</dbReference>
<dbReference type="PROSITE" id="PS51257">
    <property type="entry name" value="PROKAR_LIPOPROTEIN"/>
    <property type="match status" value="1"/>
</dbReference>